<dbReference type="InterPro" id="IPR051257">
    <property type="entry name" value="Diverse_CBS-Domain"/>
</dbReference>
<evidence type="ECO:0000259" key="3">
    <source>
        <dbReference type="PROSITE" id="PS51371"/>
    </source>
</evidence>
<dbReference type="SUPFAM" id="SSF54631">
    <property type="entry name" value="CBS-domain pair"/>
    <property type="match status" value="1"/>
</dbReference>
<dbReference type="AlphaFoldDB" id="A0A2Z6AX29"/>
<dbReference type="OrthoDB" id="5453522at2"/>
<evidence type="ECO:0000313" key="4">
    <source>
        <dbReference type="EMBL" id="BBD07812.1"/>
    </source>
</evidence>
<evidence type="ECO:0000313" key="5">
    <source>
        <dbReference type="Proteomes" id="UP000269883"/>
    </source>
</evidence>
<keyword evidence="1 2" id="KW-0129">CBS domain</keyword>
<sequence>MLKVADLMTQEVFTLRQSDTLKTARSMMSLARIRHIPIVGERLEFQGLLTHRDILTATLSQFAEVDRPTRDEIDSGIPIVEIMRTDVTTISPDLPLQEAAQILLNHKYGCLPVVKEGLLEGIITEADFLKLTIRLMEALEGNLPE</sequence>
<evidence type="ECO:0000256" key="1">
    <source>
        <dbReference type="ARBA" id="ARBA00023122"/>
    </source>
</evidence>
<reference evidence="4 5" key="1">
    <citation type="journal article" date="2018" name="Sci. Adv.">
        <title>Multi-heme cytochromes provide a pathway for survival in energy-limited environments.</title>
        <authorList>
            <person name="Deng X."/>
            <person name="Dohmae N."/>
            <person name="Nealson K.H."/>
            <person name="Hashimoto K."/>
            <person name="Okamoto A."/>
        </authorList>
    </citation>
    <scope>NUCLEOTIDE SEQUENCE [LARGE SCALE GENOMIC DNA]</scope>
    <source>
        <strain evidence="4 5">IS5</strain>
    </source>
</reference>
<dbReference type="InterPro" id="IPR046342">
    <property type="entry name" value="CBS_dom_sf"/>
</dbReference>
<organism evidence="4 5">
    <name type="scientific">Desulfovibrio ferrophilus</name>
    <dbReference type="NCBI Taxonomy" id="241368"/>
    <lineage>
        <taxon>Bacteria</taxon>
        <taxon>Pseudomonadati</taxon>
        <taxon>Thermodesulfobacteriota</taxon>
        <taxon>Desulfovibrionia</taxon>
        <taxon>Desulfovibrionales</taxon>
        <taxon>Desulfovibrionaceae</taxon>
        <taxon>Desulfovibrio</taxon>
    </lineage>
</organism>
<dbReference type="KEGG" id="dfl:DFE_1086"/>
<feature type="domain" description="CBS" evidence="3">
    <location>
        <begin position="83"/>
        <end position="145"/>
    </location>
</feature>
<dbReference type="Gene3D" id="3.10.580.10">
    <property type="entry name" value="CBS-domain"/>
    <property type="match status" value="1"/>
</dbReference>
<name>A0A2Z6AX29_9BACT</name>
<proteinExistence type="predicted"/>
<dbReference type="Proteomes" id="UP000269883">
    <property type="component" value="Chromosome"/>
</dbReference>
<protein>
    <submittedName>
        <fullName evidence="4">CBS domain containing membrane protein</fullName>
    </submittedName>
</protein>
<evidence type="ECO:0000256" key="2">
    <source>
        <dbReference type="PROSITE-ProRule" id="PRU00703"/>
    </source>
</evidence>
<dbReference type="InterPro" id="IPR000644">
    <property type="entry name" value="CBS_dom"/>
</dbReference>
<dbReference type="EMBL" id="AP017378">
    <property type="protein sequence ID" value="BBD07812.1"/>
    <property type="molecule type" value="Genomic_DNA"/>
</dbReference>
<accession>A0A2Z6AX29</accession>
<dbReference type="PROSITE" id="PS51371">
    <property type="entry name" value="CBS"/>
    <property type="match status" value="2"/>
</dbReference>
<dbReference type="CDD" id="cd04584">
    <property type="entry name" value="CBS_pair_AcuB_like"/>
    <property type="match status" value="1"/>
</dbReference>
<keyword evidence="5" id="KW-1185">Reference proteome</keyword>
<dbReference type="RefSeq" id="WP_126377394.1">
    <property type="nucleotide sequence ID" value="NZ_AP017378.1"/>
</dbReference>
<gene>
    <name evidence="4" type="ORF">DFE_1086</name>
</gene>
<dbReference type="SMART" id="SM00116">
    <property type="entry name" value="CBS"/>
    <property type="match status" value="2"/>
</dbReference>
<dbReference type="PANTHER" id="PTHR43080:SF2">
    <property type="entry name" value="CBS DOMAIN-CONTAINING PROTEIN"/>
    <property type="match status" value="1"/>
</dbReference>
<dbReference type="Pfam" id="PF00571">
    <property type="entry name" value="CBS"/>
    <property type="match status" value="2"/>
</dbReference>
<dbReference type="PANTHER" id="PTHR43080">
    <property type="entry name" value="CBS DOMAIN-CONTAINING PROTEIN CBSX3, MITOCHONDRIAL"/>
    <property type="match status" value="1"/>
</dbReference>
<feature type="domain" description="CBS" evidence="3">
    <location>
        <begin position="8"/>
        <end position="64"/>
    </location>
</feature>